<gene>
    <name evidence="2" type="ORF">S01H4_06853</name>
</gene>
<dbReference type="GO" id="GO:0005975">
    <property type="term" value="P:carbohydrate metabolic process"/>
    <property type="evidence" value="ECO:0007669"/>
    <property type="project" value="InterPro"/>
</dbReference>
<dbReference type="InterPro" id="IPR013785">
    <property type="entry name" value="Aldolase_TIM"/>
</dbReference>
<dbReference type="PANTHER" id="PTHR32502">
    <property type="entry name" value="N-ACETYLGALACTOSAMINE PERMEASE II COMPONENT-RELATED"/>
    <property type="match status" value="1"/>
</dbReference>
<dbReference type="Pfam" id="PF08013">
    <property type="entry name" value="GatZ_KbaZ-like"/>
    <property type="match status" value="1"/>
</dbReference>
<organism evidence="2">
    <name type="scientific">marine sediment metagenome</name>
    <dbReference type="NCBI Taxonomy" id="412755"/>
    <lineage>
        <taxon>unclassified sequences</taxon>
        <taxon>metagenomes</taxon>
        <taxon>ecological metagenomes</taxon>
    </lineage>
</organism>
<dbReference type="PANTHER" id="PTHR32502:SF2">
    <property type="entry name" value="D-TAGATOSE-1,6-BISPHOSPHATE ALDOLASE SUBUNIT KBAZ"/>
    <property type="match status" value="1"/>
</dbReference>
<comment type="pathway">
    <text evidence="1">Carbohydrate metabolism.</text>
</comment>
<proteinExistence type="predicted"/>
<dbReference type="InterPro" id="IPR012062">
    <property type="entry name" value="GatZ/KbaZ-like"/>
</dbReference>
<evidence type="ECO:0000313" key="2">
    <source>
        <dbReference type="EMBL" id="GAG57516.1"/>
    </source>
</evidence>
<dbReference type="EMBL" id="BART01002171">
    <property type="protein sequence ID" value="GAG57516.1"/>
    <property type="molecule type" value="Genomic_DNA"/>
</dbReference>
<feature type="non-terminal residue" evidence="2">
    <location>
        <position position="281"/>
    </location>
</feature>
<evidence type="ECO:0008006" key="3">
    <source>
        <dbReference type="Google" id="ProtNLM"/>
    </source>
</evidence>
<reference evidence="2" key="1">
    <citation type="journal article" date="2014" name="Front. Microbiol.">
        <title>High frequency of phylogenetically diverse reductive dehalogenase-homologous genes in deep subseafloor sedimentary metagenomes.</title>
        <authorList>
            <person name="Kawai M."/>
            <person name="Futagami T."/>
            <person name="Toyoda A."/>
            <person name="Takaki Y."/>
            <person name="Nishi S."/>
            <person name="Hori S."/>
            <person name="Arai W."/>
            <person name="Tsubouchi T."/>
            <person name="Morono Y."/>
            <person name="Uchiyama I."/>
            <person name="Ito T."/>
            <person name="Fujiyama A."/>
            <person name="Inagaki F."/>
            <person name="Takami H."/>
        </authorList>
    </citation>
    <scope>NUCLEOTIDE SEQUENCE</scope>
    <source>
        <strain evidence="2">Expedition CK06-06</strain>
    </source>
</reference>
<dbReference type="AlphaFoldDB" id="X1ABP1"/>
<dbReference type="GO" id="GO:0005886">
    <property type="term" value="C:plasma membrane"/>
    <property type="evidence" value="ECO:0007669"/>
    <property type="project" value="TreeGrafter"/>
</dbReference>
<accession>X1ABP1</accession>
<dbReference type="InterPro" id="IPR050303">
    <property type="entry name" value="GatZ_KbaZ_carbometab"/>
</dbReference>
<evidence type="ECO:0000256" key="1">
    <source>
        <dbReference type="ARBA" id="ARBA00005007"/>
    </source>
</evidence>
<sequence>MDDNHPLKKIVEMQKKGIHRGIYSVCSSNEYVIEATLERALKDNDYVLIESTANQVNQLGGYSGMKPEGFKEFIFKIAKKTNFPSSKIMLGGDHLGPLVWQNENSETAMYNAHELIRQYVLAGFTKIHIDTSMRLGDDNREDPLGASIIAERGTALCRTAVNTFKKLKISNPSAKPLVYVIGSEVPIPGGSQDAEKGIQITKVHDFIETVEVFEKTFKKYSLDKVWQDVIAIVVQPGVEFGDNIVHGYNREAAKELCRSIKNYPNIVFEGHSTDYQTAFSL</sequence>
<comment type="caution">
    <text evidence="2">The sequence shown here is derived from an EMBL/GenBank/DDBJ whole genome shotgun (WGS) entry which is preliminary data.</text>
</comment>
<protein>
    <recommendedName>
        <fullName evidence="3">Tagatose-6-phosphate kinase</fullName>
    </recommendedName>
</protein>
<dbReference type="SUPFAM" id="SSF51569">
    <property type="entry name" value="Aldolase"/>
    <property type="match status" value="1"/>
</dbReference>
<name>X1ABP1_9ZZZZ</name>
<dbReference type="Gene3D" id="3.20.20.70">
    <property type="entry name" value="Aldolase class I"/>
    <property type="match status" value="1"/>
</dbReference>
<dbReference type="GO" id="GO:0009401">
    <property type="term" value="P:phosphoenolpyruvate-dependent sugar phosphotransferase system"/>
    <property type="evidence" value="ECO:0007669"/>
    <property type="project" value="TreeGrafter"/>
</dbReference>